<dbReference type="GO" id="GO:0042834">
    <property type="term" value="F:peptidoglycan binding"/>
    <property type="evidence" value="ECO:0007669"/>
    <property type="project" value="InterPro"/>
</dbReference>
<dbReference type="GO" id="GO:0032153">
    <property type="term" value="C:cell division site"/>
    <property type="evidence" value="ECO:0007669"/>
    <property type="project" value="TreeGrafter"/>
</dbReference>
<dbReference type="GO" id="GO:0030428">
    <property type="term" value="C:cell septum"/>
    <property type="evidence" value="ECO:0007669"/>
    <property type="project" value="TreeGrafter"/>
</dbReference>
<keyword evidence="1" id="KW-0812">Transmembrane</keyword>
<dbReference type="InterPro" id="IPR007730">
    <property type="entry name" value="SPOR-like_dom"/>
</dbReference>
<evidence type="ECO:0000313" key="3">
    <source>
        <dbReference type="EMBL" id="OUY09156.1"/>
    </source>
</evidence>
<protein>
    <submittedName>
        <fullName evidence="3">Cell division protein</fullName>
    </submittedName>
</protein>
<sequence length="210" mass="23306">MFGRAPRGVSERPKTATTSRAIPSWLWLIVFVLAGLCVAIFLSLWNPWRPVTTSTPGQPVAKVDQDTNKDYKFYDLLPQQQVTPIPDQAVPEHQNQQPVVVVEAPAAKTTSNSSQVNDPFDESYQAAKIPLPPRYILQVRSYEDPDFADARRAEIVLNGLSAEVIMTNEGNKVWYRVISGPYDSQESARIAQQTLQNGGIDSIIVKQPAS</sequence>
<keyword evidence="4" id="KW-1185">Reference proteome</keyword>
<keyword evidence="3" id="KW-0132">Cell division</keyword>
<feature type="transmembrane region" description="Helical" evidence="1">
    <location>
        <begin position="21"/>
        <end position="45"/>
    </location>
</feature>
<comment type="caution">
    <text evidence="3">The sequence shown here is derived from an EMBL/GenBank/DDBJ whole genome shotgun (WGS) entry which is preliminary data.</text>
</comment>
<dbReference type="SUPFAM" id="SSF110997">
    <property type="entry name" value="Sporulation related repeat"/>
    <property type="match status" value="1"/>
</dbReference>
<keyword evidence="1" id="KW-1133">Transmembrane helix</keyword>
<dbReference type="Gene3D" id="3.30.70.1070">
    <property type="entry name" value="Sporulation related repeat"/>
    <property type="match status" value="1"/>
</dbReference>
<dbReference type="RefSeq" id="WP_087619812.1">
    <property type="nucleotide sequence ID" value="NZ_NEXX01000001.1"/>
</dbReference>
<keyword evidence="1" id="KW-0472">Membrane</keyword>
<dbReference type="Proteomes" id="UP000196536">
    <property type="component" value="Unassembled WGS sequence"/>
</dbReference>
<keyword evidence="3" id="KW-0131">Cell cycle</keyword>
<dbReference type="InterPro" id="IPR052521">
    <property type="entry name" value="Cell_div_SPOR-domain"/>
</dbReference>
<dbReference type="PANTHER" id="PTHR38687:SF1">
    <property type="entry name" value="CELL DIVISION PROTEIN DEDD"/>
    <property type="match status" value="1"/>
</dbReference>
<evidence type="ECO:0000313" key="4">
    <source>
        <dbReference type="Proteomes" id="UP000196536"/>
    </source>
</evidence>
<name>A0A1Z9Z3W3_9GAMM</name>
<feature type="domain" description="SPOR" evidence="2">
    <location>
        <begin position="129"/>
        <end position="207"/>
    </location>
</feature>
<dbReference type="PANTHER" id="PTHR38687">
    <property type="entry name" value="CELL DIVISION PROTEIN DEDD-RELATED"/>
    <property type="match status" value="1"/>
</dbReference>
<organism evidence="3 4">
    <name type="scientific">Acinetobacter populi</name>
    <dbReference type="NCBI Taxonomy" id="1582270"/>
    <lineage>
        <taxon>Bacteria</taxon>
        <taxon>Pseudomonadati</taxon>
        <taxon>Pseudomonadota</taxon>
        <taxon>Gammaproteobacteria</taxon>
        <taxon>Moraxellales</taxon>
        <taxon>Moraxellaceae</taxon>
        <taxon>Acinetobacter</taxon>
    </lineage>
</organism>
<dbReference type="Pfam" id="PF05036">
    <property type="entry name" value="SPOR"/>
    <property type="match status" value="1"/>
</dbReference>
<gene>
    <name evidence="3" type="ORF">CAP51_06060</name>
</gene>
<evidence type="ECO:0000256" key="1">
    <source>
        <dbReference type="SAM" id="Phobius"/>
    </source>
</evidence>
<dbReference type="AlphaFoldDB" id="A0A1Z9Z3W3"/>
<evidence type="ECO:0000259" key="2">
    <source>
        <dbReference type="PROSITE" id="PS51724"/>
    </source>
</evidence>
<dbReference type="EMBL" id="NEXX01000001">
    <property type="protein sequence ID" value="OUY09156.1"/>
    <property type="molecule type" value="Genomic_DNA"/>
</dbReference>
<reference evidence="3 4" key="1">
    <citation type="submission" date="2017-05" db="EMBL/GenBank/DDBJ databases">
        <title>Acinetobacter populi ANC 5415 (= PBJ7), whole genome shotgun sequencing project.</title>
        <authorList>
            <person name="Nemec A."/>
            <person name="Radolfova-Krizova L."/>
        </authorList>
    </citation>
    <scope>NUCLEOTIDE SEQUENCE [LARGE SCALE GENOMIC DNA]</scope>
    <source>
        <strain evidence="3 4">PBJ7</strain>
    </source>
</reference>
<dbReference type="GO" id="GO:0032506">
    <property type="term" value="P:cytokinetic process"/>
    <property type="evidence" value="ECO:0007669"/>
    <property type="project" value="TreeGrafter"/>
</dbReference>
<dbReference type="PROSITE" id="PS51724">
    <property type="entry name" value="SPOR"/>
    <property type="match status" value="1"/>
</dbReference>
<accession>A0A1Z9Z3W3</accession>
<dbReference type="InterPro" id="IPR036680">
    <property type="entry name" value="SPOR-like_sf"/>
</dbReference>
<proteinExistence type="predicted"/>
<dbReference type="OrthoDB" id="8558195at2"/>